<feature type="transmembrane region" description="Helical" evidence="1">
    <location>
        <begin position="112"/>
        <end position="132"/>
    </location>
</feature>
<keyword evidence="1" id="KW-0812">Transmembrane</keyword>
<feature type="transmembrane region" description="Helical" evidence="1">
    <location>
        <begin position="230"/>
        <end position="248"/>
    </location>
</feature>
<proteinExistence type="predicted"/>
<name>A0A6T9Y581_ALTMA</name>
<keyword evidence="1" id="KW-1133">Transmembrane helix</keyword>
<accession>A0A6T9Y581</accession>
<keyword evidence="1" id="KW-0472">Membrane</keyword>
<dbReference type="AlphaFoldDB" id="A0A6T9Y581"/>
<feature type="transmembrane region" description="Helical" evidence="1">
    <location>
        <begin position="203"/>
        <end position="224"/>
    </location>
</feature>
<sequence>MRKPVKYRVAFLIVAAVCFYVGTWFLPSTLPDITLNFSNIISEPSWRNTALVSLVYFLVLPVLYYFWVIRIGEQALWKVLLIFSLSSLIARYNYPEQLAHYFAFISYLKYPIIAVLMVIEVVLLITIVKALWGARKLSGDPRIHMLEKYEKEEAPEKGSKEAKQLELALMLAHEPASWYYAIPSFSKKHVKSAVHLKLLSGKWWHLLGVLIALSVTTYASYVLLSQFSETIALVVATLVFYLVIMFVANYRVSKNYSCYVWQDKVVVNNSWWGMVVIPKANIESIEVGEWSRSLTKDDFHFGRGAANVKLTFNRSQAYYSGLALLNESMSTLYLSVDNPSLLHGELEVIN</sequence>
<evidence type="ECO:0000313" key="3">
    <source>
        <dbReference type="Proteomes" id="UP000509458"/>
    </source>
</evidence>
<dbReference type="Proteomes" id="UP000509458">
    <property type="component" value="Chromosome"/>
</dbReference>
<evidence type="ECO:0000313" key="2">
    <source>
        <dbReference type="EMBL" id="CAB9495411.1"/>
    </source>
</evidence>
<feature type="transmembrane region" description="Helical" evidence="1">
    <location>
        <begin position="7"/>
        <end position="26"/>
    </location>
</feature>
<organism evidence="2 3">
    <name type="scientific">Alteromonas macleodii</name>
    <name type="common">Pseudoalteromonas macleodii</name>
    <dbReference type="NCBI Taxonomy" id="28108"/>
    <lineage>
        <taxon>Bacteria</taxon>
        <taxon>Pseudomonadati</taxon>
        <taxon>Pseudomonadota</taxon>
        <taxon>Gammaproteobacteria</taxon>
        <taxon>Alteromonadales</taxon>
        <taxon>Alteromonadaceae</taxon>
        <taxon>Alteromonas/Salinimonas group</taxon>
        <taxon>Alteromonas</taxon>
    </lineage>
</organism>
<feature type="transmembrane region" description="Helical" evidence="1">
    <location>
        <begin position="46"/>
        <end position="68"/>
    </location>
</feature>
<feature type="transmembrane region" description="Helical" evidence="1">
    <location>
        <begin position="75"/>
        <end position="92"/>
    </location>
</feature>
<protein>
    <submittedName>
        <fullName evidence="2">Uncharacterized protein</fullName>
    </submittedName>
</protein>
<reference evidence="2 3" key="1">
    <citation type="submission" date="2020-06" db="EMBL/GenBank/DDBJ databases">
        <authorList>
            <person name="Duchaud E."/>
        </authorList>
    </citation>
    <scope>NUCLEOTIDE SEQUENCE [LARGE SCALE GENOMIC DNA]</scope>
    <source>
        <strain evidence="2">Alteromonas fortis</strain>
    </source>
</reference>
<gene>
    <name evidence="2" type="ORF">ALFOR1_50096</name>
</gene>
<dbReference type="RefSeq" id="WP_179984624.1">
    <property type="nucleotide sequence ID" value="NZ_LR812090.1"/>
</dbReference>
<dbReference type="EMBL" id="LR812090">
    <property type="protein sequence ID" value="CAB9495411.1"/>
    <property type="molecule type" value="Genomic_DNA"/>
</dbReference>
<evidence type="ECO:0000256" key="1">
    <source>
        <dbReference type="SAM" id="Phobius"/>
    </source>
</evidence>